<keyword evidence="7" id="KW-1185">Reference proteome</keyword>
<dbReference type="PROSITE" id="PS50929">
    <property type="entry name" value="ABC_TM1F"/>
    <property type="match status" value="1"/>
</dbReference>
<sequence length="195" mass="20898">MALEPRLALIALLSVPAYYLAFTAFNKRLRATIGQERTEYGRMSTDLQEAITGIRVIQIFHREGYISGKFGERLDQYLAAVRAYLRSEALASTATTFISQLVPASVRDRALQRAGGHPSGVPPVGAGRGKGNVGCLARICATRVEYRPDQAPGDGMRKECSRPGSRCARGPAALMIGDRVRIAGLAAALTAPANP</sequence>
<evidence type="ECO:0000256" key="4">
    <source>
        <dbReference type="ARBA" id="ARBA00023136"/>
    </source>
</evidence>
<accession>A0ABS4JM63</accession>
<dbReference type="EMBL" id="JAGGLG010000001">
    <property type="protein sequence ID" value="MBP2016638.1"/>
    <property type="molecule type" value="Genomic_DNA"/>
</dbReference>
<evidence type="ECO:0000313" key="6">
    <source>
        <dbReference type="EMBL" id="MBP2016638.1"/>
    </source>
</evidence>
<organism evidence="6 7">
    <name type="scientific">Symbiobacterium terraclitae</name>
    <dbReference type="NCBI Taxonomy" id="557451"/>
    <lineage>
        <taxon>Bacteria</taxon>
        <taxon>Bacillati</taxon>
        <taxon>Bacillota</taxon>
        <taxon>Clostridia</taxon>
        <taxon>Eubacteriales</taxon>
        <taxon>Symbiobacteriaceae</taxon>
        <taxon>Symbiobacterium</taxon>
    </lineage>
</organism>
<evidence type="ECO:0000256" key="2">
    <source>
        <dbReference type="ARBA" id="ARBA00022692"/>
    </source>
</evidence>
<name>A0ABS4JM63_9FIRM</name>
<feature type="domain" description="ABC transmembrane type-1" evidence="5">
    <location>
        <begin position="1"/>
        <end position="106"/>
    </location>
</feature>
<comment type="subcellular location">
    <subcellularLocation>
        <location evidence="1">Cell membrane</location>
        <topology evidence="1">Multi-pass membrane protein</topology>
    </subcellularLocation>
</comment>
<keyword evidence="3" id="KW-1133">Transmembrane helix</keyword>
<dbReference type="CDD" id="cd07346">
    <property type="entry name" value="ABC_6TM_exporters"/>
    <property type="match status" value="1"/>
</dbReference>
<reference evidence="6 7" key="1">
    <citation type="submission" date="2021-03" db="EMBL/GenBank/DDBJ databases">
        <title>Genomic Encyclopedia of Type Strains, Phase IV (KMG-IV): sequencing the most valuable type-strain genomes for metagenomic binning, comparative biology and taxonomic classification.</title>
        <authorList>
            <person name="Goeker M."/>
        </authorList>
    </citation>
    <scope>NUCLEOTIDE SEQUENCE [LARGE SCALE GENOMIC DNA]</scope>
    <source>
        <strain evidence="6 7">DSM 27138</strain>
    </source>
</reference>
<keyword evidence="2" id="KW-0812">Transmembrane</keyword>
<evidence type="ECO:0000313" key="7">
    <source>
        <dbReference type="Proteomes" id="UP001519289"/>
    </source>
</evidence>
<dbReference type="InterPro" id="IPR011527">
    <property type="entry name" value="ABC1_TM_dom"/>
</dbReference>
<evidence type="ECO:0000259" key="5">
    <source>
        <dbReference type="PROSITE" id="PS50929"/>
    </source>
</evidence>
<dbReference type="Proteomes" id="UP001519289">
    <property type="component" value="Unassembled WGS sequence"/>
</dbReference>
<comment type="caution">
    <text evidence="6">The sequence shown here is derived from an EMBL/GenBank/DDBJ whole genome shotgun (WGS) entry which is preliminary data.</text>
</comment>
<protein>
    <recommendedName>
        <fullName evidence="5">ABC transmembrane type-1 domain-containing protein</fullName>
    </recommendedName>
</protein>
<evidence type="ECO:0000256" key="1">
    <source>
        <dbReference type="ARBA" id="ARBA00004651"/>
    </source>
</evidence>
<dbReference type="SUPFAM" id="SSF90123">
    <property type="entry name" value="ABC transporter transmembrane region"/>
    <property type="match status" value="1"/>
</dbReference>
<gene>
    <name evidence="6" type="ORF">J2Z79_000011</name>
</gene>
<dbReference type="Gene3D" id="1.20.1560.10">
    <property type="entry name" value="ABC transporter type 1, transmembrane domain"/>
    <property type="match status" value="1"/>
</dbReference>
<keyword evidence="4" id="KW-0472">Membrane</keyword>
<evidence type="ECO:0000256" key="3">
    <source>
        <dbReference type="ARBA" id="ARBA00022989"/>
    </source>
</evidence>
<proteinExistence type="predicted"/>
<dbReference type="Pfam" id="PF00664">
    <property type="entry name" value="ABC_membrane"/>
    <property type="match status" value="1"/>
</dbReference>
<dbReference type="InterPro" id="IPR036640">
    <property type="entry name" value="ABC1_TM_sf"/>
</dbReference>
<dbReference type="RefSeq" id="WP_209464805.1">
    <property type="nucleotide sequence ID" value="NZ_JAGGLG010000001.1"/>
</dbReference>